<dbReference type="InterPro" id="IPR018114">
    <property type="entry name" value="TRYPSIN_HIS"/>
</dbReference>
<dbReference type="Proteomes" id="UP000248481">
    <property type="component" value="Chromosome 9"/>
</dbReference>
<dbReference type="InterPro" id="IPR001314">
    <property type="entry name" value="Peptidase_S1A"/>
</dbReference>
<dbReference type="STRING" id="29088.A0A2Y9HNQ7"/>
<dbReference type="CDD" id="cd00190">
    <property type="entry name" value="Tryp_SPc"/>
    <property type="match status" value="1"/>
</dbReference>
<name>A0A2Y9HNQ7_NEOSC</name>
<feature type="chain" id="PRO_5015970287" evidence="8">
    <location>
        <begin position="21"/>
        <end position="259"/>
    </location>
</feature>
<keyword evidence="5" id="KW-0865">Zymogen</keyword>
<organism evidence="10 11">
    <name type="scientific">Neomonachus schauinslandi</name>
    <name type="common">Hawaiian monk seal</name>
    <name type="synonym">Monachus schauinslandi</name>
    <dbReference type="NCBI Taxonomy" id="29088"/>
    <lineage>
        <taxon>Eukaryota</taxon>
        <taxon>Metazoa</taxon>
        <taxon>Chordata</taxon>
        <taxon>Craniata</taxon>
        <taxon>Vertebrata</taxon>
        <taxon>Euteleostomi</taxon>
        <taxon>Mammalia</taxon>
        <taxon>Eutheria</taxon>
        <taxon>Laurasiatheria</taxon>
        <taxon>Carnivora</taxon>
        <taxon>Caniformia</taxon>
        <taxon>Pinnipedia</taxon>
        <taxon>Phocidae</taxon>
        <taxon>Monachinae</taxon>
        <taxon>Monachini</taxon>
        <taxon>Neomonachus</taxon>
    </lineage>
</organism>
<evidence type="ECO:0000256" key="3">
    <source>
        <dbReference type="ARBA" id="ARBA00022801"/>
    </source>
</evidence>
<keyword evidence="3 7" id="KW-0378">Hydrolase</keyword>
<dbReference type="RefSeq" id="XP_021551105.1">
    <property type="nucleotide sequence ID" value="XM_021695430.1"/>
</dbReference>
<evidence type="ECO:0000256" key="4">
    <source>
        <dbReference type="ARBA" id="ARBA00022825"/>
    </source>
</evidence>
<dbReference type="FunFam" id="2.40.10.10:FF:000014">
    <property type="entry name" value="Complement factor D"/>
    <property type="match status" value="1"/>
</dbReference>
<evidence type="ECO:0000256" key="5">
    <source>
        <dbReference type="ARBA" id="ARBA00023145"/>
    </source>
</evidence>
<dbReference type="AlphaFoldDB" id="A0A2Y9HNQ7"/>
<dbReference type="GO" id="GO:0005737">
    <property type="term" value="C:cytoplasm"/>
    <property type="evidence" value="ECO:0007669"/>
    <property type="project" value="TreeGrafter"/>
</dbReference>
<dbReference type="InParanoid" id="A0A2Y9HNQ7"/>
<dbReference type="PRINTS" id="PR00722">
    <property type="entry name" value="CHYMOTRYPSIN"/>
</dbReference>
<evidence type="ECO:0000256" key="6">
    <source>
        <dbReference type="ARBA" id="ARBA00023157"/>
    </source>
</evidence>
<dbReference type="PROSITE" id="PS00135">
    <property type="entry name" value="TRYPSIN_SER"/>
    <property type="match status" value="1"/>
</dbReference>
<dbReference type="InterPro" id="IPR033116">
    <property type="entry name" value="TRYPSIN_SER"/>
</dbReference>
<feature type="signal peptide" evidence="8">
    <location>
        <begin position="1"/>
        <end position="20"/>
    </location>
</feature>
<evidence type="ECO:0000313" key="10">
    <source>
        <dbReference type="Proteomes" id="UP000248481"/>
    </source>
</evidence>
<evidence type="ECO:0000256" key="8">
    <source>
        <dbReference type="SAM" id="SignalP"/>
    </source>
</evidence>
<dbReference type="SMART" id="SM00020">
    <property type="entry name" value="Tryp_SPc"/>
    <property type="match status" value="1"/>
</dbReference>
<dbReference type="InterPro" id="IPR001254">
    <property type="entry name" value="Trypsin_dom"/>
</dbReference>
<gene>
    <name evidence="11" type="primary">LOC110585238</name>
</gene>
<dbReference type="PROSITE" id="PS50240">
    <property type="entry name" value="TRYPSIN_DOM"/>
    <property type="match status" value="1"/>
</dbReference>
<evidence type="ECO:0000256" key="1">
    <source>
        <dbReference type="ARBA" id="ARBA00022670"/>
    </source>
</evidence>
<dbReference type="SUPFAM" id="SSF50494">
    <property type="entry name" value="Trypsin-like serine proteases"/>
    <property type="match status" value="1"/>
</dbReference>
<dbReference type="PROSITE" id="PS00134">
    <property type="entry name" value="TRYPSIN_HIS"/>
    <property type="match status" value="1"/>
</dbReference>
<evidence type="ECO:0000256" key="2">
    <source>
        <dbReference type="ARBA" id="ARBA00022729"/>
    </source>
</evidence>
<dbReference type="PANTHER" id="PTHR24271">
    <property type="entry name" value="KALLIKREIN-RELATED"/>
    <property type="match status" value="1"/>
</dbReference>
<keyword evidence="10" id="KW-1185">Reference proteome</keyword>
<proteinExistence type="predicted"/>
<keyword evidence="2 8" id="KW-0732">Signal</keyword>
<evidence type="ECO:0000256" key="7">
    <source>
        <dbReference type="RuleBase" id="RU363034"/>
    </source>
</evidence>
<dbReference type="GO" id="GO:0004252">
    <property type="term" value="F:serine-type endopeptidase activity"/>
    <property type="evidence" value="ECO:0007669"/>
    <property type="project" value="InterPro"/>
</dbReference>
<dbReference type="Pfam" id="PF00089">
    <property type="entry name" value="Trypsin"/>
    <property type="match status" value="1"/>
</dbReference>
<keyword evidence="1 7" id="KW-0645">Protease</keyword>
<protein>
    <submittedName>
        <fullName evidence="11">Granzyme B-like</fullName>
    </submittedName>
</protein>
<reference evidence="11" key="1">
    <citation type="submission" date="2025-08" db="UniProtKB">
        <authorList>
            <consortium name="RefSeq"/>
        </authorList>
    </citation>
    <scope>IDENTIFICATION</scope>
    <source>
        <tissue evidence="11">Blood</tissue>
    </source>
</reference>
<dbReference type="GeneID" id="110585238"/>
<dbReference type="KEGG" id="nsu:110585238"/>
<dbReference type="InterPro" id="IPR043504">
    <property type="entry name" value="Peptidase_S1_PA_chymotrypsin"/>
</dbReference>
<dbReference type="PANTHER" id="PTHR24271:SF81">
    <property type="entry name" value="GRANZYME B"/>
    <property type="match status" value="1"/>
</dbReference>
<dbReference type="GO" id="GO:0006508">
    <property type="term" value="P:proteolysis"/>
    <property type="evidence" value="ECO:0007669"/>
    <property type="project" value="UniProtKB-KW"/>
</dbReference>
<sequence length="259" mass="28954">MQPLLHLLLLAFCLPSGAKAGEIIGGHEAKPHSRPYMAYLRIQNKNGQIKCGGFLIHKKFVLTAAHCYGSSIKVTLGAHNIKEQERTQQVIPVKTTIPHPDYNPKNYSNDIMLLQLEREAKQTAAVRPLRLPTGKTRVRPGQVCSVAGWGQVSAKIHRYPDTLQVVRLAVQEDQECKSRFPSYYDRTIQLCVGDPMEEKSSFQGDSGGPLVCNNVAQGIVSFGHKNGTPPRVYTKISTFLPWIKKTMKSLYLQEPDYLL</sequence>
<keyword evidence="6" id="KW-1015">Disulfide bond</keyword>
<dbReference type="Gene3D" id="2.40.10.10">
    <property type="entry name" value="Trypsin-like serine proteases"/>
    <property type="match status" value="2"/>
</dbReference>
<feature type="domain" description="Peptidase S1" evidence="9">
    <location>
        <begin position="23"/>
        <end position="248"/>
    </location>
</feature>
<accession>A0A2Y9HNQ7</accession>
<dbReference type="InterPro" id="IPR009003">
    <property type="entry name" value="Peptidase_S1_PA"/>
</dbReference>
<evidence type="ECO:0000313" key="11">
    <source>
        <dbReference type="RefSeq" id="XP_021551105.1"/>
    </source>
</evidence>
<keyword evidence="4 7" id="KW-0720">Serine protease</keyword>
<evidence type="ECO:0000259" key="9">
    <source>
        <dbReference type="PROSITE" id="PS50240"/>
    </source>
</evidence>